<dbReference type="PROSITE" id="PS50231">
    <property type="entry name" value="RICIN_B_LECTIN"/>
    <property type="match status" value="1"/>
</dbReference>
<sequence length="98" mass="9836">MAGTNVYQIRSIGGFCATIQGAGTAAGTRVILGDCVAGARHQLFRASAGFQGGVALSPLHATGMCIDVSGASSSLGAVMHIWQCYGGPSQALKLTLPV</sequence>
<dbReference type="Proteomes" id="UP000075714">
    <property type="component" value="Unassembled WGS sequence"/>
</dbReference>
<dbReference type="EMBL" id="LSYV01000086">
    <property type="protein sequence ID" value="KXZ43632.1"/>
    <property type="molecule type" value="Genomic_DNA"/>
</dbReference>
<reference evidence="3" key="1">
    <citation type="journal article" date="2016" name="Nat. Commun.">
        <title>The Gonium pectorale genome demonstrates co-option of cell cycle regulation during the evolution of multicellularity.</title>
        <authorList>
            <person name="Hanschen E.R."/>
            <person name="Marriage T.N."/>
            <person name="Ferris P.J."/>
            <person name="Hamaji T."/>
            <person name="Toyoda A."/>
            <person name="Fujiyama A."/>
            <person name="Neme R."/>
            <person name="Noguchi H."/>
            <person name="Minakuchi Y."/>
            <person name="Suzuki M."/>
            <person name="Kawai-Toyooka H."/>
            <person name="Smith D.R."/>
            <person name="Sparks H."/>
            <person name="Anderson J."/>
            <person name="Bakaric R."/>
            <person name="Luria V."/>
            <person name="Karger A."/>
            <person name="Kirschner M.W."/>
            <person name="Durand P.M."/>
            <person name="Michod R.E."/>
            <person name="Nozaki H."/>
            <person name="Olson B.J."/>
        </authorList>
    </citation>
    <scope>NUCLEOTIDE SEQUENCE [LARGE SCALE GENOMIC DNA]</scope>
    <source>
        <strain evidence="3">NIES-2863</strain>
    </source>
</reference>
<feature type="domain" description="Ricin B lectin" evidence="1">
    <location>
        <begin position="3"/>
        <end position="82"/>
    </location>
</feature>
<protein>
    <recommendedName>
        <fullName evidence="1">Ricin B lectin domain-containing protein</fullName>
    </recommendedName>
</protein>
<dbReference type="CDD" id="cd00161">
    <property type="entry name" value="beta-trefoil_Ricin-like"/>
    <property type="match status" value="1"/>
</dbReference>
<keyword evidence="3" id="KW-1185">Reference proteome</keyword>
<evidence type="ECO:0000313" key="3">
    <source>
        <dbReference type="Proteomes" id="UP000075714"/>
    </source>
</evidence>
<proteinExistence type="predicted"/>
<dbReference type="SUPFAM" id="SSF50370">
    <property type="entry name" value="Ricin B-like lectins"/>
    <property type="match status" value="1"/>
</dbReference>
<name>A0A150G187_GONPE</name>
<comment type="caution">
    <text evidence="2">The sequence shown here is derived from an EMBL/GenBank/DDBJ whole genome shotgun (WGS) entry which is preliminary data.</text>
</comment>
<dbReference type="InterPro" id="IPR035992">
    <property type="entry name" value="Ricin_B-like_lectins"/>
</dbReference>
<dbReference type="Pfam" id="PF14200">
    <property type="entry name" value="RicinB_lectin_2"/>
    <property type="match status" value="1"/>
</dbReference>
<evidence type="ECO:0000313" key="2">
    <source>
        <dbReference type="EMBL" id="KXZ43632.1"/>
    </source>
</evidence>
<gene>
    <name evidence="2" type="ORF">GPECTOR_85g362</name>
</gene>
<dbReference type="Gene3D" id="2.80.10.50">
    <property type="match status" value="2"/>
</dbReference>
<organism evidence="2 3">
    <name type="scientific">Gonium pectorale</name>
    <name type="common">Green alga</name>
    <dbReference type="NCBI Taxonomy" id="33097"/>
    <lineage>
        <taxon>Eukaryota</taxon>
        <taxon>Viridiplantae</taxon>
        <taxon>Chlorophyta</taxon>
        <taxon>core chlorophytes</taxon>
        <taxon>Chlorophyceae</taxon>
        <taxon>CS clade</taxon>
        <taxon>Chlamydomonadales</taxon>
        <taxon>Volvocaceae</taxon>
        <taxon>Gonium</taxon>
    </lineage>
</organism>
<dbReference type="InterPro" id="IPR000772">
    <property type="entry name" value="Ricin_B_lectin"/>
</dbReference>
<evidence type="ECO:0000259" key="1">
    <source>
        <dbReference type="Pfam" id="PF14200"/>
    </source>
</evidence>
<dbReference type="AlphaFoldDB" id="A0A150G187"/>
<accession>A0A150G187</accession>